<gene>
    <name evidence="5" type="ORF">SCP_0510790</name>
</gene>
<comment type="similarity">
    <text evidence="1">Belongs to the peptidase C14B family.</text>
</comment>
<name>A0A401GPE2_9APHY</name>
<proteinExistence type="inferred from homology"/>
<evidence type="ECO:0000259" key="4">
    <source>
        <dbReference type="Pfam" id="PF00656"/>
    </source>
</evidence>
<accession>A0A401GPE2</accession>
<keyword evidence="3" id="KW-0645">Protease</keyword>
<dbReference type="OrthoDB" id="3223806at2759"/>
<dbReference type="Proteomes" id="UP000287166">
    <property type="component" value="Unassembled WGS sequence"/>
</dbReference>
<reference evidence="5 6" key="1">
    <citation type="journal article" date="2018" name="Sci. Rep.">
        <title>Genome sequence of the cauliflower mushroom Sparassis crispa (Hanabiratake) and its association with beneficial usage.</title>
        <authorList>
            <person name="Kiyama R."/>
            <person name="Furutani Y."/>
            <person name="Kawaguchi K."/>
            <person name="Nakanishi T."/>
        </authorList>
    </citation>
    <scope>NUCLEOTIDE SEQUENCE [LARGE SCALE GENOMIC DNA]</scope>
</reference>
<dbReference type="SUPFAM" id="SSF52129">
    <property type="entry name" value="Caspase-like"/>
    <property type="match status" value="1"/>
</dbReference>
<dbReference type="RefSeq" id="XP_027614932.1">
    <property type="nucleotide sequence ID" value="XM_027759131.1"/>
</dbReference>
<organism evidence="5 6">
    <name type="scientific">Sparassis crispa</name>
    <dbReference type="NCBI Taxonomy" id="139825"/>
    <lineage>
        <taxon>Eukaryota</taxon>
        <taxon>Fungi</taxon>
        <taxon>Dikarya</taxon>
        <taxon>Basidiomycota</taxon>
        <taxon>Agaricomycotina</taxon>
        <taxon>Agaricomycetes</taxon>
        <taxon>Polyporales</taxon>
        <taxon>Sparassidaceae</taxon>
        <taxon>Sparassis</taxon>
    </lineage>
</organism>
<dbReference type="GO" id="GO:0005737">
    <property type="term" value="C:cytoplasm"/>
    <property type="evidence" value="ECO:0007669"/>
    <property type="project" value="TreeGrafter"/>
</dbReference>
<dbReference type="InParanoid" id="A0A401GPE2"/>
<dbReference type="GO" id="GO:0006915">
    <property type="term" value="P:apoptotic process"/>
    <property type="evidence" value="ECO:0007669"/>
    <property type="project" value="UniProtKB-KW"/>
</dbReference>
<dbReference type="PANTHER" id="PTHR48104:SF30">
    <property type="entry name" value="METACASPASE-1"/>
    <property type="match status" value="1"/>
</dbReference>
<dbReference type="PANTHER" id="PTHR48104">
    <property type="entry name" value="METACASPASE-4"/>
    <property type="match status" value="1"/>
</dbReference>
<dbReference type="Gene3D" id="3.40.50.12660">
    <property type="match status" value="2"/>
</dbReference>
<evidence type="ECO:0000313" key="5">
    <source>
        <dbReference type="EMBL" id="GBE84019.1"/>
    </source>
</evidence>
<evidence type="ECO:0000256" key="2">
    <source>
        <dbReference type="ARBA" id="ARBA00022703"/>
    </source>
</evidence>
<keyword evidence="2" id="KW-0053">Apoptosis</keyword>
<sequence length="447" mass="50016">MPVPVRPPARKALSVAAQYSRLKQIDEMYELEGTHNDPPRIRELLLDVYGYRDEDITILMDDESGRYAWPTRDNIMKAMHELVADAIPGDHFVFHFSGHGNQVPNTDGTEVDGLDEVIWPVDVVVHSDDSFDNYIIDDDIHDILVNHLPPETHFVMIFDCCHSGTAADLPYANDDFCPQTPISPSAQTTVKSVHVRKGSESMVHTHTVDHDLDDGLAAETPVSSPTDKLSSNRLISAYDKRPDVTSWSACTDDEVTLEAGTGGLFVQAFTNALRNKPKQSNVELLRSVTRELARITAIANKRRPPEYPDEFVIKPQLCGLHELPSASGPSGTERRPLTEVISETFPAFNHRSAVVEPFDAESKRDAEFLEKLNMMLLELMLDFHAWSTARPTHESDRTADELEREINGVMEVEKEQGTSLIEKTRQRLNEFVTRIKLALAALTGLAP</sequence>
<keyword evidence="3" id="KW-0378">Hydrolase</keyword>
<protein>
    <submittedName>
        <fullName evidence="5">Metacaspase-1</fullName>
    </submittedName>
</protein>
<evidence type="ECO:0000313" key="6">
    <source>
        <dbReference type="Proteomes" id="UP000287166"/>
    </source>
</evidence>
<feature type="domain" description="Peptidase C14 caspase" evidence="4">
    <location>
        <begin position="20"/>
        <end position="302"/>
    </location>
</feature>
<evidence type="ECO:0000256" key="1">
    <source>
        <dbReference type="ARBA" id="ARBA00009005"/>
    </source>
</evidence>
<dbReference type="GeneID" id="38780936"/>
<dbReference type="InterPro" id="IPR011600">
    <property type="entry name" value="Pept_C14_caspase"/>
</dbReference>
<evidence type="ECO:0000256" key="3">
    <source>
        <dbReference type="ARBA" id="ARBA00022807"/>
    </source>
</evidence>
<dbReference type="InterPro" id="IPR029030">
    <property type="entry name" value="Caspase-like_dom_sf"/>
</dbReference>
<dbReference type="AlphaFoldDB" id="A0A401GPE2"/>
<comment type="caution">
    <text evidence="5">The sequence shown here is derived from an EMBL/GenBank/DDBJ whole genome shotgun (WGS) entry which is preliminary data.</text>
</comment>
<dbReference type="Pfam" id="PF00656">
    <property type="entry name" value="Peptidase_C14"/>
    <property type="match status" value="1"/>
</dbReference>
<dbReference type="GO" id="GO:0004197">
    <property type="term" value="F:cysteine-type endopeptidase activity"/>
    <property type="evidence" value="ECO:0007669"/>
    <property type="project" value="InterPro"/>
</dbReference>
<dbReference type="InterPro" id="IPR050452">
    <property type="entry name" value="Metacaspase"/>
</dbReference>
<dbReference type="EMBL" id="BFAD01000005">
    <property type="protein sequence ID" value="GBE84019.1"/>
    <property type="molecule type" value="Genomic_DNA"/>
</dbReference>
<dbReference type="GO" id="GO:0006508">
    <property type="term" value="P:proteolysis"/>
    <property type="evidence" value="ECO:0007669"/>
    <property type="project" value="InterPro"/>
</dbReference>
<keyword evidence="3" id="KW-0788">Thiol protease</keyword>
<keyword evidence="6" id="KW-1185">Reference proteome</keyword>